<proteinExistence type="predicted"/>
<reference evidence="2" key="1">
    <citation type="submission" date="2014-09" db="EMBL/GenBank/DDBJ databases">
        <authorList>
            <person name="Magalhaes I.L.F."/>
            <person name="Oliveira U."/>
            <person name="Santos F.R."/>
            <person name="Vidigal T.H.D.A."/>
            <person name="Brescovit A.D."/>
            <person name="Santos A.J."/>
        </authorList>
    </citation>
    <scope>NUCLEOTIDE SEQUENCE</scope>
    <source>
        <tissue evidence="2">Shoot tissue taken approximately 20 cm above the soil surface</tissue>
    </source>
</reference>
<sequence length="27" mass="3231">MQTKPVFRGHMTKPHFQDERFLVSKKG</sequence>
<protein>
    <submittedName>
        <fullName evidence="2">Uncharacterized protein</fullName>
    </submittedName>
</protein>
<feature type="region of interest" description="Disordered" evidence="1">
    <location>
        <begin position="1"/>
        <end position="27"/>
    </location>
</feature>
<accession>A0A0A8ZT34</accession>
<feature type="compositionally biased region" description="Basic and acidic residues" evidence="1">
    <location>
        <begin position="15"/>
        <end position="27"/>
    </location>
</feature>
<name>A0A0A8ZT34_ARUDO</name>
<dbReference type="EMBL" id="GBRH01255939">
    <property type="protein sequence ID" value="JAD41956.1"/>
    <property type="molecule type" value="Transcribed_RNA"/>
</dbReference>
<evidence type="ECO:0000313" key="2">
    <source>
        <dbReference type="EMBL" id="JAD41956.1"/>
    </source>
</evidence>
<dbReference type="AlphaFoldDB" id="A0A0A8ZT34"/>
<organism evidence="2">
    <name type="scientific">Arundo donax</name>
    <name type="common">Giant reed</name>
    <name type="synonym">Donax arundinaceus</name>
    <dbReference type="NCBI Taxonomy" id="35708"/>
    <lineage>
        <taxon>Eukaryota</taxon>
        <taxon>Viridiplantae</taxon>
        <taxon>Streptophyta</taxon>
        <taxon>Embryophyta</taxon>
        <taxon>Tracheophyta</taxon>
        <taxon>Spermatophyta</taxon>
        <taxon>Magnoliopsida</taxon>
        <taxon>Liliopsida</taxon>
        <taxon>Poales</taxon>
        <taxon>Poaceae</taxon>
        <taxon>PACMAD clade</taxon>
        <taxon>Arundinoideae</taxon>
        <taxon>Arundineae</taxon>
        <taxon>Arundo</taxon>
    </lineage>
</organism>
<evidence type="ECO:0000256" key="1">
    <source>
        <dbReference type="SAM" id="MobiDB-lite"/>
    </source>
</evidence>
<reference evidence="2" key="2">
    <citation type="journal article" date="2015" name="Data Brief">
        <title>Shoot transcriptome of the giant reed, Arundo donax.</title>
        <authorList>
            <person name="Barrero R.A."/>
            <person name="Guerrero F.D."/>
            <person name="Moolhuijzen P."/>
            <person name="Goolsby J.A."/>
            <person name="Tidwell J."/>
            <person name="Bellgard S.E."/>
            <person name="Bellgard M.I."/>
        </authorList>
    </citation>
    <scope>NUCLEOTIDE SEQUENCE</scope>
    <source>
        <tissue evidence="2">Shoot tissue taken approximately 20 cm above the soil surface</tissue>
    </source>
</reference>